<evidence type="ECO:0000256" key="1">
    <source>
        <dbReference type="ARBA" id="ARBA00023015"/>
    </source>
</evidence>
<dbReference type="Gene3D" id="1.10.357.10">
    <property type="entry name" value="Tetracycline Repressor, domain 2"/>
    <property type="match status" value="1"/>
</dbReference>
<proteinExistence type="predicted"/>
<keyword evidence="2" id="KW-0238">DNA-binding</keyword>
<sequence length="272" mass="29437">MVPENPDSSQAISTTAPATAPLGGSPPCSGVRTPPIVVRATGRRNPITCRGMGVTERAGSRRPRQEQVEGTRLRIILAAERLFAEHGVFSVSNRQVSEAAGQGNNAAVNYHFGTKADLVRAIIRRHAEPMEAIRARLLARYRGSTEPRDWVTCTVRPYTDHLTSLGTPSRYARFAAQVITEPGLRELAAPEFAGASGLRAITAALHVCLPGLRPAVWTERDDMAHTLIVHLCARRERLLPDDAAGAARVWARTATGLIDAIEGLYRAPMSPQ</sequence>
<dbReference type="GO" id="GO:0003700">
    <property type="term" value="F:DNA-binding transcription factor activity"/>
    <property type="evidence" value="ECO:0007669"/>
    <property type="project" value="TreeGrafter"/>
</dbReference>
<evidence type="ECO:0000256" key="4">
    <source>
        <dbReference type="SAM" id="MobiDB-lite"/>
    </source>
</evidence>
<dbReference type="InterPro" id="IPR001647">
    <property type="entry name" value="HTH_TetR"/>
</dbReference>
<dbReference type="GO" id="GO:0000976">
    <property type="term" value="F:transcription cis-regulatory region binding"/>
    <property type="evidence" value="ECO:0007669"/>
    <property type="project" value="TreeGrafter"/>
</dbReference>
<dbReference type="PANTHER" id="PTHR30055">
    <property type="entry name" value="HTH-TYPE TRANSCRIPTIONAL REGULATOR RUTR"/>
    <property type="match status" value="1"/>
</dbReference>
<keyword evidence="1" id="KW-0805">Transcription regulation</keyword>
<feature type="domain" description="HTH tetR-type" evidence="5">
    <location>
        <begin position="75"/>
        <end position="122"/>
    </location>
</feature>
<organism evidence="6 7">
    <name type="scientific">Actinoplanes siamensis</name>
    <dbReference type="NCBI Taxonomy" id="1223317"/>
    <lineage>
        <taxon>Bacteria</taxon>
        <taxon>Bacillati</taxon>
        <taxon>Actinomycetota</taxon>
        <taxon>Actinomycetes</taxon>
        <taxon>Micromonosporales</taxon>
        <taxon>Micromonosporaceae</taxon>
        <taxon>Actinoplanes</taxon>
    </lineage>
</organism>
<evidence type="ECO:0000256" key="2">
    <source>
        <dbReference type="ARBA" id="ARBA00023125"/>
    </source>
</evidence>
<dbReference type="Pfam" id="PF00440">
    <property type="entry name" value="TetR_N"/>
    <property type="match status" value="1"/>
</dbReference>
<protein>
    <submittedName>
        <fullName evidence="6">TetR family transcriptional regulator</fullName>
    </submittedName>
</protein>
<comment type="caution">
    <text evidence="6">The sequence shown here is derived from an EMBL/GenBank/DDBJ whole genome shotgun (WGS) entry which is preliminary data.</text>
</comment>
<evidence type="ECO:0000256" key="3">
    <source>
        <dbReference type="ARBA" id="ARBA00023163"/>
    </source>
</evidence>
<dbReference type="Proteomes" id="UP000629619">
    <property type="component" value="Unassembled WGS sequence"/>
</dbReference>
<keyword evidence="7" id="KW-1185">Reference proteome</keyword>
<keyword evidence="3" id="KW-0804">Transcription</keyword>
<evidence type="ECO:0000313" key="7">
    <source>
        <dbReference type="Proteomes" id="UP000629619"/>
    </source>
</evidence>
<feature type="region of interest" description="Disordered" evidence="4">
    <location>
        <begin position="1"/>
        <end position="33"/>
    </location>
</feature>
<gene>
    <name evidence="6" type="ORF">Asi03nite_09680</name>
</gene>
<dbReference type="AlphaFoldDB" id="A0A919KCV2"/>
<name>A0A919KCV2_9ACTN</name>
<dbReference type="SUPFAM" id="SSF46689">
    <property type="entry name" value="Homeodomain-like"/>
    <property type="match status" value="1"/>
</dbReference>
<evidence type="ECO:0000259" key="5">
    <source>
        <dbReference type="Pfam" id="PF00440"/>
    </source>
</evidence>
<feature type="compositionally biased region" description="Polar residues" evidence="4">
    <location>
        <begin position="1"/>
        <end position="17"/>
    </location>
</feature>
<dbReference type="InterPro" id="IPR050109">
    <property type="entry name" value="HTH-type_TetR-like_transc_reg"/>
</dbReference>
<dbReference type="InterPro" id="IPR009057">
    <property type="entry name" value="Homeodomain-like_sf"/>
</dbReference>
<dbReference type="EMBL" id="BOMW01000010">
    <property type="protein sequence ID" value="GIF03430.1"/>
    <property type="molecule type" value="Genomic_DNA"/>
</dbReference>
<evidence type="ECO:0000313" key="6">
    <source>
        <dbReference type="EMBL" id="GIF03430.1"/>
    </source>
</evidence>
<dbReference type="PANTHER" id="PTHR30055:SF234">
    <property type="entry name" value="HTH-TYPE TRANSCRIPTIONAL REGULATOR BETI"/>
    <property type="match status" value="1"/>
</dbReference>
<reference evidence="6" key="1">
    <citation type="submission" date="2021-01" db="EMBL/GenBank/DDBJ databases">
        <title>Whole genome shotgun sequence of Actinoplanes siamensis NBRC 109076.</title>
        <authorList>
            <person name="Komaki H."/>
            <person name="Tamura T."/>
        </authorList>
    </citation>
    <scope>NUCLEOTIDE SEQUENCE</scope>
    <source>
        <strain evidence="6">NBRC 109076</strain>
    </source>
</reference>
<accession>A0A919KCV2</accession>